<feature type="coiled-coil region" evidence="7">
    <location>
        <begin position="109"/>
        <end position="136"/>
    </location>
</feature>
<keyword evidence="7" id="KW-0175">Coiled coil</keyword>
<dbReference type="SUPFAM" id="SSF101148">
    <property type="entry name" value="Plant invertase/pectin methylesterase inhibitor"/>
    <property type="match status" value="1"/>
</dbReference>
<accession>A0A8S0VP27</accession>
<dbReference type="NCBIfam" id="TIGR01614">
    <property type="entry name" value="PME_inhib"/>
    <property type="match status" value="1"/>
</dbReference>
<keyword evidence="4 8" id="KW-0732">Signal</keyword>
<feature type="domain" description="Pectinesterase inhibitor" evidence="9">
    <location>
        <begin position="29"/>
        <end position="192"/>
    </location>
</feature>
<evidence type="ECO:0000313" key="10">
    <source>
        <dbReference type="EMBL" id="CAA3032309.1"/>
    </source>
</evidence>
<dbReference type="EMBL" id="CACTIH010009556">
    <property type="protein sequence ID" value="CAA3032309.1"/>
    <property type="molecule type" value="Genomic_DNA"/>
</dbReference>
<feature type="chain" id="PRO_5035758131" evidence="8">
    <location>
        <begin position="20"/>
        <end position="210"/>
    </location>
</feature>
<dbReference type="InterPro" id="IPR051955">
    <property type="entry name" value="PME_Inhibitor"/>
</dbReference>
<keyword evidence="11" id="KW-1185">Reference proteome</keyword>
<dbReference type="OrthoDB" id="1430376at2759"/>
<evidence type="ECO:0000256" key="5">
    <source>
        <dbReference type="ARBA" id="ARBA00023157"/>
    </source>
</evidence>
<reference evidence="10 11" key="1">
    <citation type="submission" date="2019-12" db="EMBL/GenBank/DDBJ databases">
        <authorList>
            <person name="Alioto T."/>
            <person name="Alioto T."/>
            <person name="Gomez Garrido J."/>
        </authorList>
    </citation>
    <scope>NUCLEOTIDE SEQUENCE [LARGE SCALE GENOMIC DNA]</scope>
</reference>
<evidence type="ECO:0000256" key="6">
    <source>
        <dbReference type="ARBA" id="ARBA00038471"/>
    </source>
</evidence>
<dbReference type="Proteomes" id="UP000594638">
    <property type="component" value="Unassembled WGS sequence"/>
</dbReference>
<evidence type="ECO:0000256" key="7">
    <source>
        <dbReference type="SAM" id="Coils"/>
    </source>
</evidence>
<dbReference type="PANTHER" id="PTHR31080">
    <property type="entry name" value="PECTINESTERASE INHIBITOR-LIKE"/>
    <property type="match status" value="1"/>
</dbReference>
<comment type="subcellular location">
    <subcellularLocation>
        <location evidence="1">Secreted</location>
        <location evidence="1">Extracellular space</location>
        <location evidence="1">Apoplast</location>
    </subcellularLocation>
</comment>
<dbReference type="PANTHER" id="PTHR31080:SF12">
    <property type="entry name" value="PLANT INVERTASE_PECTIN METHYLESTERASE INHIBITOR"/>
    <property type="match status" value="1"/>
</dbReference>
<dbReference type="FunFam" id="1.20.140.40:FF:000006">
    <property type="entry name" value="Pectinesterase inhibitor 3"/>
    <property type="match status" value="1"/>
</dbReference>
<organism evidence="10 11">
    <name type="scientific">Olea europaea subsp. europaea</name>
    <dbReference type="NCBI Taxonomy" id="158383"/>
    <lineage>
        <taxon>Eukaryota</taxon>
        <taxon>Viridiplantae</taxon>
        <taxon>Streptophyta</taxon>
        <taxon>Embryophyta</taxon>
        <taxon>Tracheophyta</taxon>
        <taxon>Spermatophyta</taxon>
        <taxon>Magnoliopsida</taxon>
        <taxon>eudicotyledons</taxon>
        <taxon>Gunneridae</taxon>
        <taxon>Pentapetalae</taxon>
        <taxon>asterids</taxon>
        <taxon>lamiids</taxon>
        <taxon>Lamiales</taxon>
        <taxon>Oleaceae</taxon>
        <taxon>Oleeae</taxon>
        <taxon>Olea</taxon>
    </lineage>
</organism>
<comment type="similarity">
    <text evidence="6">Belongs to the PMEI family.</text>
</comment>
<evidence type="ECO:0000256" key="8">
    <source>
        <dbReference type="SAM" id="SignalP"/>
    </source>
</evidence>
<dbReference type="SMART" id="SM00856">
    <property type="entry name" value="PMEI"/>
    <property type="match status" value="1"/>
</dbReference>
<evidence type="ECO:0000256" key="2">
    <source>
        <dbReference type="ARBA" id="ARBA00022523"/>
    </source>
</evidence>
<dbReference type="Pfam" id="PF04043">
    <property type="entry name" value="PMEI"/>
    <property type="match status" value="1"/>
</dbReference>
<feature type="signal peptide" evidence="8">
    <location>
        <begin position="1"/>
        <end position="19"/>
    </location>
</feature>
<sequence length="210" mass="23548">MVMIRLSIQLIFVFSLGNAMHPAVHRRSHARAFVELQCRATRYPELCVRCLSNLITNSNVTQLSNQRLAQIALRVSLARAQSTRVYVTEVAKLFKKSKAKDYQQVKDCLDQINDGVDQISNSIKELQQMNEDGESEFPWHASNVQTWMSAAVTDASSCLDGFSGRSIGSKMKAMIKAKVLNLVQVNSNALALFNRFAARYRASHVTKPKV</sequence>
<keyword evidence="2" id="KW-0052">Apoplast</keyword>
<protein>
    <submittedName>
        <fullName evidence="10">21 kDa -like</fullName>
    </submittedName>
</protein>
<keyword evidence="3" id="KW-0964">Secreted</keyword>
<gene>
    <name evidence="10" type="ORF">OLEA9_A016621</name>
</gene>
<name>A0A8S0VP27_OLEEU</name>
<dbReference type="Gene3D" id="1.20.140.40">
    <property type="entry name" value="Invertase/pectin methylesterase inhibitor family protein"/>
    <property type="match status" value="1"/>
</dbReference>
<dbReference type="Gramene" id="OE9A016621T1">
    <property type="protein sequence ID" value="OE9A016621C1"/>
    <property type="gene ID" value="OE9A016621"/>
</dbReference>
<evidence type="ECO:0000259" key="9">
    <source>
        <dbReference type="SMART" id="SM00856"/>
    </source>
</evidence>
<dbReference type="GO" id="GO:0048046">
    <property type="term" value="C:apoplast"/>
    <property type="evidence" value="ECO:0007669"/>
    <property type="project" value="UniProtKB-SubCell"/>
</dbReference>
<dbReference type="InterPro" id="IPR006501">
    <property type="entry name" value="Pectinesterase_inhib_dom"/>
</dbReference>
<evidence type="ECO:0000256" key="4">
    <source>
        <dbReference type="ARBA" id="ARBA00022729"/>
    </source>
</evidence>
<dbReference type="GO" id="GO:0004857">
    <property type="term" value="F:enzyme inhibitor activity"/>
    <property type="evidence" value="ECO:0007669"/>
    <property type="project" value="InterPro"/>
</dbReference>
<dbReference type="CDD" id="cd15798">
    <property type="entry name" value="PMEI-like_3"/>
    <property type="match status" value="1"/>
</dbReference>
<comment type="caution">
    <text evidence="10">The sequence shown here is derived from an EMBL/GenBank/DDBJ whole genome shotgun (WGS) entry which is preliminary data.</text>
</comment>
<evidence type="ECO:0000256" key="1">
    <source>
        <dbReference type="ARBA" id="ARBA00004271"/>
    </source>
</evidence>
<keyword evidence="5" id="KW-1015">Disulfide bond</keyword>
<proteinExistence type="inferred from homology"/>
<dbReference type="InterPro" id="IPR035513">
    <property type="entry name" value="Invertase/methylesterase_inhib"/>
</dbReference>
<dbReference type="AlphaFoldDB" id="A0A8S0VP27"/>
<evidence type="ECO:0000256" key="3">
    <source>
        <dbReference type="ARBA" id="ARBA00022525"/>
    </source>
</evidence>
<evidence type="ECO:0000313" key="11">
    <source>
        <dbReference type="Proteomes" id="UP000594638"/>
    </source>
</evidence>